<dbReference type="Pfam" id="PF01926">
    <property type="entry name" value="MMR_HSR1"/>
    <property type="match status" value="1"/>
</dbReference>
<dbReference type="Gene3D" id="3.30.1360.120">
    <property type="entry name" value="Probable tRNA modification gtpase trme, domain 1"/>
    <property type="match status" value="1"/>
</dbReference>
<reference evidence="9 10" key="1">
    <citation type="submission" date="2024-06" db="EMBL/GenBank/DDBJ databases">
        <authorList>
            <person name="Li Z."/>
            <person name="Jiang Y."/>
        </authorList>
    </citation>
    <scope>NUCLEOTIDE SEQUENCE [LARGE SCALE GENOMIC DNA]</scope>
    <source>
        <strain evidence="9 10">HSW-8</strain>
    </source>
</reference>
<feature type="binding site" evidence="6">
    <location>
        <begin position="227"/>
        <end position="232"/>
    </location>
    <ligand>
        <name>GTP</name>
        <dbReference type="ChEBI" id="CHEBI:37565"/>
    </ligand>
</feature>
<keyword evidence="5 6" id="KW-0342">GTP-binding</keyword>
<dbReference type="InterPro" id="IPR031168">
    <property type="entry name" value="G_TrmE"/>
</dbReference>
<dbReference type="PANTHER" id="PTHR42714">
    <property type="entry name" value="TRNA MODIFICATION GTPASE GTPBP3"/>
    <property type="match status" value="1"/>
</dbReference>
<sequence length="451" mass="48119">MRVNTTDTIVAIATAAGRGGIGVVRLSGPQAFAIAARIAGRLPAPRMAALRRLRDAQGATIDQGLVLCFPAPASFTGEDVVELHAHGGPVVLQWLVDAACGHGARVARPGEFSERAFLNDRIDLAQAEAIADLIDAGSRAAVRAAQRSLDGALSQRVRALADTLLELRVHVEGALDFADEDIDWLADATLHARIQALCEDLQRLLADSGRGRRLRDGFVVALAGRPNVGKSTLLNRLAGAEVAIVTDIAGTTRDVLREHIDLDGLPLTLIDTAGLRETEDAVEREGVRRARAAQDRAELVLFVSDAGECLDAADEALLRDLRADLLRIVVHNKCDLHGLVPARAERDGLVHLHLSAATGAGIELLIRELHRLAGFDERTETAFSARARHVDALRRTLGFVSAAKARLGEGANAELAAEELRLAHEALGEITGRVTSEDLLGAVFSRFCIGK</sequence>
<dbReference type="CDD" id="cd14858">
    <property type="entry name" value="TrmE_N"/>
    <property type="match status" value="1"/>
</dbReference>
<feature type="binding site" evidence="6">
    <location>
        <position position="25"/>
    </location>
    <ligand>
        <name>(6S)-5-formyl-5,6,7,8-tetrahydrofolate</name>
        <dbReference type="ChEBI" id="CHEBI:57457"/>
    </ligand>
</feature>
<evidence type="ECO:0000259" key="8">
    <source>
        <dbReference type="PROSITE" id="PS51709"/>
    </source>
</evidence>
<evidence type="ECO:0000313" key="10">
    <source>
        <dbReference type="Proteomes" id="UP001465331"/>
    </source>
</evidence>
<feature type="binding site" evidence="6">
    <location>
        <begin position="246"/>
        <end position="252"/>
    </location>
    <ligand>
        <name>GTP</name>
        <dbReference type="ChEBI" id="CHEBI:37565"/>
    </ligand>
</feature>
<dbReference type="NCBIfam" id="NF003661">
    <property type="entry name" value="PRK05291.1-3"/>
    <property type="match status" value="1"/>
</dbReference>
<feature type="binding site" evidence="6">
    <location>
        <position position="246"/>
    </location>
    <ligand>
        <name>K(+)</name>
        <dbReference type="ChEBI" id="CHEBI:29103"/>
    </ligand>
</feature>
<feature type="binding site" evidence="6">
    <location>
        <position position="251"/>
    </location>
    <ligand>
        <name>K(+)</name>
        <dbReference type="ChEBI" id="CHEBI:29103"/>
    </ligand>
</feature>
<dbReference type="Pfam" id="PF10396">
    <property type="entry name" value="TrmE_N"/>
    <property type="match status" value="1"/>
</dbReference>
<dbReference type="Gene3D" id="3.40.50.300">
    <property type="entry name" value="P-loop containing nucleotide triphosphate hydrolases"/>
    <property type="match status" value="1"/>
</dbReference>
<dbReference type="SUPFAM" id="SSF52540">
    <property type="entry name" value="P-loop containing nucleoside triphosphate hydrolases"/>
    <property type="match status" value="1"/>
</dbReference>
<comment type="function">
    <text evidence="6">Exhibits a very high intrinsic GTPase hydrolysis rate. Involved in the addition of a carboxymethylaminomethyl (cmnm) group at the wobble position (U34) of certain tRNAs, forming tRNA-cmnm(5)s(2)U34.</text>
</comment>
<accession>A0ABV2ADL5</accession>
<keyword evidence="6" id="KW-0963">Cytoplasm</keyword>
<dbReference type="InterPro" id="IPR005225">
    <property type="entry name" value="Small_GTP-bd"/>
</dbReference>
<keyword evidence="2 6" id="KW-0819">tRNA processing</keyword>
<evidence type="ECO:0000256" key="4">
    <source>
        <dbReference type="ARBA" id="ARBA00022958"/>
    </source>
</evidence>
<dbReference type="InterPro" id="IPR027368">
    <property type="entry name" value="MnmE_dom2"/>
</dbReference>
<proteinExistence type="inferred from homology"/>
<dbReference type="InterPro" id="IPR027417">
    <property type="entry name" value="P-loop_NTPase"/>
</dbReference>
<feature type="binding site" evidence="6">
    <location>
        <position position="82"/>
    </location>
    <ligand>
        <name>(6S)-5-formyl-5,6,7,8-tetrahydrofolate</name>
        <dbReference type="ChEBI" id="CHEBI:57457"/>
    </ligand>
</feature>
<evidence type="ECO:0000256" key="2">
    <source>
        <dbReference type="ARBA" id="ARBA00022694"/>
    </source>
</evidence>
<dbReference type="Proteomes" id="UP001465331">
    <property type="component" value="Unassembled WGS sequence"/>
</dbReference>
<keyword evidence="6" id="KW-0479">Metal-binding</keyword>
<dbReference type="InterPro" id="IPR025867">
    <property type="entry name" value="MnmE_helical"/>
</dbReference>
<organism evidence="9 10">
    <name type="scientific">Sinimarinibacterium thermocellulolyticum</name>
    <dbReference type="NCBI Taxonomy" id="3170016"/>
    <lineage>
        <taxon>Bacteria</taxon>
        <taxon>Pseudomonadati</taxon>
        <taxon>Pseudomonadota</taxon>
        <taxon>Gammaproteobacteria</taxon>
        <taxon>Nevskiales</taxon>
        <taxon>Nevskiaceae</taxon>
        <taxon>Sinimarinibacterium</taxon>
    </lineage>
</organism>
<comment type="subcellular location">
    <subcellularLocation>
        <location evidence="6">Cytoplasm</location>
    </subcellularLocation>
</comment>
<feature type="binding site" evidence="6">
    <location>
        <position position="252"/>
    </location>
    <ligand>
        <name>Mg(2+)</name>
        <dbReference type="ChEBI" id="CHEBI:18420"/>
    </ligand>
</feature>
<comment type="similarity">
    <text evidence="1 6 7">Belongs to the TRAFAC class TrmE-Era-EngA-EngB-Septin-like GTPase superfamily. TrmE GTPase family.</text>
</comment>
<name>A0ABV2ADL5_9GAMM</name>
<feature type="binding site" evidence="6">
    <location>
        <position position="121"/>
    </location>
    <ligand>
        <name>(6S)-5-formyl-5,6,7,8-tetrahydrofolate</name>
        <dbReference type="ChEBI" id="CHEBI:57457"/>
    </ligand>
</feature>
<dbReference type="SUPFAM" id="SSF116878">
    <property type="entry name" value="TrmE connector domain"/>
    <property type="match status" value="1"/>
</dbReference>
<evidence type="ECO:0000256" key="1">
    <source>
        <dbReference type="ARBA" id="ARBA00011043"/>
    </source>
</evidence>
<evidence type="ECO:0000313" key="9">
    <source>
        <dbReference type="EMBL" id="MES0874966.1"/>
    </source>
</evidence>
<dbReference type="InterPro" id="IPR004520">
    <property type="entry name" value="GTPase_MnmE"/>
</dbReference>
<evidence type="ECO:0000256" key="5">
    <source>
        <dbReference type="ARBA" id="ARBA00023134"/>
    </source>
</evidence>
<comment type="cofactor">
    <cofactor evidence="6">
        <name>K(+)</name>
        <dbReference type="ChEBI" id="CHEBI:29103"/>
    </cofactor>
    <text evidence="6">Binds 1 potassium ion per subunit.</text>
</comment>
<dbReference type="NCBIfam" id="TIGR00231">
    <property type="entry name" value="small_GTP"/>
    <property type="match status" value="1"/>
</dbReference>
<dbReference type="NCBIfam" id="TIGR00450">
    <property type="entry name" value="mnmE_trmE_thdF"/>
    <property type="match status" value="1"/>
</dbReference>
<dbReference type="GO" id="GO:0016787">
    <property type="term" value="F:hydrolase activity"/>
    <property type="evidence" value="ECO:0007669"/>
    <property type="project" value="UniProtKB-KW"/>
</dbReference>
<dbReference type="EC" id="3.6.-.-" evidence="6"/>
<dbReference type="InterPro" id="IPR006073">
    <property type="entry name" value="GTP-bd"/>
</dbReference>
<feature type="binding site" evidence="6">
    <location>
        <position position="231"/>
    </location>
    <ligand>
        <name>Mg(2+)</name>
        <dbReference type="ChEBI" id="CHEBI:18420"/>
    </ligand>
</feature>
<feature type="domain" description="TrmE-type G" evidence="8">
    <location>
        <begin position="217"/>
        <end position="374"/>
    </location>
</feature>
<dbReference type="InterPro" id="IPR027266">
    <property type="entry name" value="TrmE/GcvT-like"/>
</dbReference>
<evidence type="ECO:0000256" key="7">
    <source>
        <dbReference type="RuleBase" id="RU003313"/>
    </source>
</evidence>
<comment type="caution">
    <text evidence="6">Lacks conserved residue(s) required for the propagation of feature annotation.</text>
</comment>
<feature type="binding site" evidence="6">
    <location>
        <position position="451"/>
    </location>
    <ligand>
        <name>(6S)-5-formyl-5,6,7,8-tetrahydrofolate</name>
        <dbReference type="ChEBI" id="CHEBI:57457"/>
    </ligand>
</feature>
<comment type="subunit">
    <text evidence="6">Homodimer. Heterotetramer of two MnmE and two MnmG subunits.</text>
</comment>
<dbReference type="PANTHER" id="PTHR42714:SF2">
    <property type="entry name" value="TRNA MODIFICATION GTPASE GTPBP3, MITOCHONDRIAL"/>
    <property type="match status" value="1"/>
</dbReference>
<feature type="binding site" evidence="6">
    <location>
        <position position="248"/>
    </location>
    <ligand>
        <name>K(+)</name>
        <dbReference type="ChEBI" id="CHEBI:29103"/>
    </ligand>
</feature>
<gene>
    <name evidence="6 9" type="primary">mnmE</name>
    <name evidence="6" type="synonym">trmE</name>
    <name evidence="9" type="ORF">ABSH63_13255</name>
</gene>
<feature type="binding site" evidence="6">
    <location>
        <position position="227"/>
    </location>
    <ligand>
        <name>K(+)</name>
        <dbReference type="ChEBI" id="CHEBI:29103"/>
    </ligand>
</feature>
<dbReference type="CDD" id="cd04164">
    <property type="entry name" value="trmE"/>
    <property type="match status" value="1"/>
</dbReference>
<dbReference type="PROSITE" id="PS51709">
    <property type="entry name" value="G_TRME"/>
    <property type="match status" value="1"/>
</dbReference>
<dbReference type="RefSeq" id="WP_352890383.1">
    <property type="nucleotide sequence ID" value="NZ_JBEPIJ010000018.1"/>
</dbReference>
<keyword evidence="10" id="KW-1185">Reference proteome</keyword>
<evidence type="ECO:0000256" key="3">
    <source>
        <dbReference type="ARBA" id="ARBA00022741"/>
    </source>
</evidence>
<dbReference type="InterPro" id="IPR018948">
    <property type="entry name" value="GTP-bd_TrmE_N"/>
</dbReference>
<dbReference type="HAMAP" id="MF_00379">
    <property type="entry name" value="GTPase_MnmE"/>
    <property type="match status" value="1"/>
</dbReference>
<keyword evidence="6 9" id="KW-0378">Hydrolase</keyword>
<evidence type="ECO:0000256" key="6">
    <source>
        <dbReference type="HAMAP-Rule" id="MF_00379"/>
    </source>
</evidence>
<feature type="binding site" evidence="6">
    <location>
        <begin position="271"/>
        <end position="274"/>
    </location>
    <ligand>
        <name>GTP</name>
        <dbReference type="ChEBI" id="CHEBI:37565"/>
    </ligand>
</feature>
<keyword evidence="6" id="KW-0460">Magnesium</keyword>
<protein>
    <recommendedName>
        <fullName evidence="6">tRNA modification GTPase MnmE</fullName>
        <ecNumber evidence="6">3.6.-.-</ecNumber>
    </recommendedName>
</protein>
<keyword evidence="3 6" id="KW-0547">Nucleotide-binding</keyword>
<keyword evidence="4 6" id="KW-0630">Potassium</keyword>
<dbReference type="EMBL" id="JBEPIJ010000018">
    <property type="protein sequence ID" value="MES0874966.1"/>
    <property type="molecule type" value="Genomic_DNA"/>
</dbReference>
<dbReference type="Pfam" id="PF12631">
    <property type="entry name" value="MnmE_helical"/>
    <property type="match status" value="1"/>
</dbReference>
<dbReference type="Gene3D" id="1.20.120.430">
    <property type="entry name" value="tRNA modification GTPase MnmE domain 2"/>
    <property type="match status" value="1"/>
</dbReference>
<comment type="caution">
    <text evidence="9">The sequence shown here is derived from an EMBL/GenBank/DDBJ whole genome shotgun (WGS) entry which is preliminary data.</text>
</comment>